<dbReference type="EMBL" id="FOFV01000014">
    <property type="protein sequence ID" value="SER97697.1"/>
    <property type="molecule type" value="Genomic_DNA"/>
</dbReference>
<accession>A0A1H9TKY3</accession>
<evidence type="ECO:0000313" key="1">
    <source>
        <dbReference type="EMBL" id="SER97697.1"/>
    </source>
</evidence>
<evidence type="ECO:0000313" key="2">
    <source>
        <dbReference type="Proteomes" id="UP000199503"/>
    </source>
</evidence>
<reference evidence="2" key="1">
    <citation type="submission" date="2016-10" db="EMBL/GenBank/DDBJ databases">
        <authorList>
            <person name="Varghese N."/>
            <person name="Submissions S."/>
        </authorList>
    </citation>
    <scope>NUCLEOTIDE SEQUENCE [LARGE SCALE GENOMIC DNA]</scope>
    <source>
        <strain evidence="2">DSM 44437</strain>
    </source>
</reference>
<dbReference type="Proteomes" id="UP000199503">
    <property type="component" value="Unassembled WGS sequence"/>
</dbReference>
<dbReference type="AlphaFoldDB" id="A0A1H9TKY3"/>
<gene>
    <name evidence="1" type="ORF">SAMN04488000_11451</name>
</gene>
<proteinExistence type="predicted"/>
<name>A0A1H9TKY3_9PSEU</name>
<organism evidence="1 2">
    <name type="scientific">Lentzea albida</name>
    <dbReference type="NCBI Taxonomy" id="65499"/>
    <lineage>
        <taxon>Bacteria</taxon>
        <taxon>Bacillati</taxon>
        <taxon>Actinomycetota</taxon>
        <taxon>Actinomycetes</taxon>
        <taxon>Pseudonocardiales</taxon>
        <taxon>Pseudonocardiaceae</taxon>
        <taxon>Lentzea</taxon>
    </lineage>
</organism>
<keyword evidence="2" id="KW-1185">Reference proteome</keyword>
<sequence>MDGRGKWSHDLVMSARTSFQRPQLRENDHCQAGGTTTEVGETMKNLNLKWLDHKKVAAHTRAWVTGGIPEQAGKDECMVCGKQIRKHRTVNGEGRICSSMLCAQYWAENMT</sequence>
<protein>
    <submittedName>
        <fullName evidence="1">Uncharacterized protein</fullName>
    </submittedName>
</protein>
<dbReference type="RefSeq" id="WP_245786432.1">
    <property type="nucleotide sequence ID" value="NZ_FOFV01000014.1"/>
</dbReference>